<keyword evidence="3" id="KW-0813">Transport</keyword>
<dbReference type="SUPFAM" id="SSF53850">
    <property type="entry name" value="Periplasmic binding protein-like II"/>
    <property type="match status" value="1"/>
</dbReference>
<evidence type="ECO:0000256" key="1">
    <source>
        <dbReference type="ARBA" id="ARBA00004196"/>
    </source>
</evidence>
<dbReference type="AlphaFoldDB" id="H3SLY9"/>
<evidence type="ECO:0000256" key="5">
    <source>
        <dbReference type="SAM" id="Coils"/>
    </source>
</evidence>
<evidence type="ECO:0008006" key="8">
    <source>
        <dbReference type="Google" id="ProtNLM"/>
    </source>
</evidence>
<proteinExistence type="inferred from homology"/>
<evidence type="ECO:0000313" key="6">
    <source>
        <dbReference type="EMBL" id="EHQ59905.1"/>
    </source>
</evidence>
<comment type="similarity">
    <text evidence="2">Belongs to the bacterial solute-binding protein 1 family.</text>
</comment>
<gene>
    <name evidence="6" type="ORF">PDENDC454_22889</name>
</gene>
<dbReference type="Gene3D" id="3.40.190.10">
    <property type="entry name" value="Periplasmic binding protein-like II"/>
    <property type="match status" value="1"/>
</dbReference>
<evidence type="ECO:0000256" key="4">
    <source>
        <dbReference type="ARBA" id="ARBA00022729"/>
    </source>
</evidence>
<comment type="caution">
    <text evidence="6">The sequence shown here is derived from an EMBL/GenBank/DDBJ whole genome shotgun (WGS) entry which is preliminary data.</text>
</comment>
<evidence type="ECO:0000313" key="7">
    <source>
        <dbReference type="Proteomes" id="UP000003900"/>
    </source>
</evidence>
<keyword evidence="4" id="KW-0732">Signal</keyword>
<evidence type="ECO:0000256" key="3">
    <source>
        <dbReference type="ARBA" id="ARBA00022448"/>
    </source>
</evidence>
<dbReference type="EMBL" id="AHKH01000093">
    <property type="protein sequence ID" value="EHQ59905.1"/>
    <property type="molecule type" value="Genomic_DNA"/>
</dbReference>
<organism evidence="6 7">
    <name type="scientific">Paenibacillus dendritiformis C454</name>
    <dbReference type="NCBI Taxonomy" id="1131935"/>
    <lineage>
        <taxon>Bacteria</taxon>
        <taxon>Bacillati</taxon>
        <taxon>Bacillota</taxon>
        <taxon>Bacilli</taxon>
        <taxon>Bacillales</taxon>
        <taxon>Paenibacillaceae</taxon>
        <taxon>Paenibacillus</taxon>
    </lineage>
</organism>
<dbReference type="PANTHER" id="PTHR43649:SF31">
    <property type="entry name" value="SN-GLYCEROL-3-PHOSPHATE-BINDING PERIPLASMIC PROTEIN UGPB"/>
    <property type="match status" value="1"/>
</dbReference>
<evidence type="ECO:0000256" key="2">
    <source>
        <dbReference type="ARBA" id="ARBA00008520"/>
    </source>
</evidence>
<dbReference type="PATRIC" id="fig|1131935.3.peg.4766"/>
<keyword evidence="7" id="KW-1185">Reference proteome</keyword>
<dbReference type="PANTHER" id="PTHR43649">
    <property type="entry name" value="ARABINOSE-BINDING PROTEIN-RELATED"/>
    <property type="match status" value="1"/>
</dbReference>
<dbReference type="InterPro" id="IPR050490">
    <property type="entry name" value="Bact_solute-bd_prot1"/>
</dbReference>
<name>H3SLY9_9BACL</name>
<dbReference type="PROSITE" id="PS51257">
    <property type="entry name" value="PROKAR_LIPOPROTEIN"/>
    <property type="match status" value="1"/>
</dbReference>
<dbReference type="InterPro" id="IPR006059">
    <property type="entry name" value="SBP"/>
</dbReference>
<feature type="coiled-coil region" evidence="5">
    <location>
        <begin position="428"/>
        <end position="459"/>
    </location>
</feature>
<dbReference type="Pfam" id="PF13416">
    <property type="entry name" value="SBP_bac_8"/>
    <property type="match status" value="1"/>
</dbReference>
<protein>
    <recommendedName>
        <fullName evidence="8">Extracellular solute-binding protein</fullName>
    </recommendedName>
</protein>
<sequence length="459" mass="52710">MRVSSWRNRARKMIMVEMYCVGIIVILLFASGCAQGKNTLLPDHPAEGEGMLKVLYYDEQSFQQKYGDFFSKKFPRVQIHVISTKTLQEDSRHEQLEIEELTRLIEQENPDLIWLQDNHIIPLADKGMLQPLDVIIEQDQFDLTGIPDNTMDYFRQKGGGILYTLSPTYTTQAIYYNADLFKAHHIDLPRNQMTWEELFSLASRFSELGTKEEPVYGLSLHVPVTMMNLLYVAQTDNLRVIDARGEKLQFDTEGWRRVFHLVAEAIKTGTLYTSGPEVTAKNLLENPFSQGRVAMTIKEPSMSSIRGSSTFEIGVVTMPINPMQPDINPFLYYPDLFAIHQRSENKRLAWEMLSYMLSPEMAKTMAQGWAVRLPTRNGDLKQVGEWSAEPFTMLKPSLHGGPSYNIVERENFSESFKNEIYGALVETLDEIVNNNRQVEEALASMQEELEVKLEQERNK</sequence>
<comment type="subcellular location">
    <subcellularLocation>
        <location evidence="1">Cell envelope</location>
    </subcellularLocation>
</comment>
<reference evidence="6 7" key="1">
    <citation type="journal article" date="2012" name="J. Bacteriol.">
        <title>Genome Sequence of the Pattern-Forming Social Bacterium Paenibacillus dendritiformis C454 Chiral Morphotype.</title>
        <authorList>
            <person name="Sirota-Madi A."/>
            <person name="Olender T."/>
            <person name="Helman Y."/>
            <person name="Brainis I."/>
            <person name="Finkelshtein A."/>
            <person name="Roth D."/>
            <person name="Hagai E."/>
            <person name="Leshkowitz D."/>
            <person name="Brodsky L."/>
            <person name="Galatenko V."/>
            <person name="Nikolaev V."/>
            <person name="Gutnick D.L."/>
            <person name="Lancet D."/>
            <person name="Ben-Jacob E."/>
        </authorList>
    </citation>
    <scope>NUCLEOTIDE SEQUENCE [LARGE SCALE GENOMIC DNA]</scope>
    <source>
        <strain evidence="6 7">C454</strain>
    </source>
</reference>
<accession>H3SLY9</accession>
<dbReference type="GO" id="GO:0030313">
    <property type="term" value="C:cell envelope"/>
    <property type="evidence" value="ECO:0007669"/>
    <property type="project" value="UniProtKB-SubCell"/>
</dbReference>
<keyword evidence="5" id="KW-0175">Coiled coil</keyword>
<dbReference type="Proteomes" id="UP000003900">
    <property type="component" value="Unassembled WGS sequence"/>
</dbReference>
<dbReference type="STRING" id="1131935.PDENDC454_22889"/>